<comment type="subunit">
    <text evidence="11">Found in a complex, at least composed of KIDINS220, MAGI2, NTRK1 and RAPGEF2; the complex is mainly formed at late endosomes in a nerve growth factor (NGF)-dependent manner. Interacts with RAPGEF2; the interaction is strengthened after NGF stimulation. Isoform 2 interacts (via C-terminal domain) with MAGI2 isoform 1 (via PDZ domain). Interacts with NTRK1, NTRK2, NTRK3, ERKL and NGFR. Can form a ternary complex with NGFR and NTRK1 and this complex is affected by the expression levels of KIDINS220/ARMS. An increase in KIDINS220/ARMS expression leads to a decreased association of NGFR and NTRK1. Interacts (via PDZ-binding motif) with SNTA1 and SNTB2 (via PDZ domains). Interacts with EPHA4 and PRKD1.</text>
</comment>
<evidence type="ECO:0000256" key="14">
    <source>
        <dbReference type="PROSITE-ProRule" id="PRU00023"/>
    </source>
</evidence>
<feature type="transmembrane region" description="Helical" evidence="16">
    <location>
        <begin position="505"/>
        <end position="528"/>
    </location>
</feature>
<feature type="repeat" description="ANK" evidence="14">
    <location>
        <begin position="45"/>
        <end position="77"/>
    </location>
</feature>
<organism evidence="19 20">
    <name type="scientific">Sparus aurata</name>
    <name type="common">Gilthead sea bream</name>
    <dbReference type="NCBI Taxonomy" id="8175"/>
    <lineage>
        <taxon>Eukaryota</taxon>
        <taxon>Metazoa</taxon>
        <taxon>Chordata</taxon>
        <taxon>Craniata</taxon>
        <taxon>Vertebrata</taxon>
        <taxon>Euteleostomi</taxon>
        <taxon>Actinopterygii</taxon>
        <taxon>Neopterygii</taxon>
        <taxon>Teleostei</taxon>
        <taxon>Neoteleostei</taxon>
        <taxon>Acanthomorphata</taxon>
        <taxon>Eupercaria</taxon>
        <taxon>Spariformes</taxon>
        <taxon>Sparidae</taxon>
        <taxon>Sparus</taxon>
    </lineage>
</organism>
<protein>
    <recommendedName>
        <fullName evidence="12">Kinase D-interacting substrate of 220 kDa</fullName>
    </recommendedName>
    <alternativeName>
        <fullName evidence="13">Ankyrin repeat-rich membrane-spanning protein</fullName>
    </alternativeName>
</protein>
<reference evidence="19" key="3">
    <citation type="submission" date="2025-09" db="UniProtKB">
        <authorList>
            <consortium name="Ensembl"/>
        </authorList>
    </citation>
    <scope>IDENTIFICATION</scope>
</reference>
<dbReference type="Pfam" id="PF00023">
    <property type="entry name" value="Ank"/>
    <property type="match status" value="1"/>
</dbReference>
<evidence type="ECO:0000259" key="18">
    <source>
        <dbReference type="Pfam" id="PF23307"/>
    </source>
</evidence>
<dbReference type="PRINTS" id="PR01415">
    <property type="entry name" value="ANKYRIN"/>
</dbReference>
<dbReference type="Ensembl" id="ENSSAUT00010007246.1">
    <property type="protein sequence ID" value="ENSSAUP00010006744.1"/>
    <property type="gene ID" value="ENSSAUG00010003384.1"/>
</dbReference>
<gene>
    <name evidence="19" type="primary">KIDINS220</name>
    <name evidence="19" type="synonym">LOC115574227</name>
</gene>
<feature type="repeat" description="ANK" evidence="14">
    <location>
        <begin position="78"/>
        <end position="110"/>
    </location>
</feature>
<feature type="repeat" description="ANK" evidence="14">
    <location>
        <begin position="342"/>
        <end position="374"/>
    </location>
</feature>
<feature type="repeat" description="ANK" evidence="14">
    <location>
        <begin position="276"/>
        <end position="308"/>
    </location>
</feature>
<feature type="transmembrane region" description="Helical" evidence="16">
    <location>
        <begin position="668"/>
        <end position="688"/>
    </location>
</feature>
<feature type="region of interest" description="Disordered" evidence="15">
    <location>
        <begin position="1543"/>
        <end position="1628"/>
    </location>
</feature>
<dbReference type="InterPro" id="IPR052771">
    <property type="entry name" value="Neurotrophin_sig_adaptor"/>
</dbReference>
<dbReference type="PROSITE" id="PS50297">
    <property type="entry name" value="ANK_REP_REGION"/>
    <property type="match status" value="9"/>
</dbReference>
<evidence type="ECO:0000256" key="11">
    <source>
        <dbReference type="ARBA" id="ARBA00062178"/>
    </source>
</evidence>
<reference evidence="19" key="2">
    <citation type="submission" date="2025-08" db="UniProtKB">
        <authorList>
            <consortium name="Ensembl"/>
        </authorList>
    </citation>
    <scope>IDENTIFICATION</scope>
</reference>
<evidence type="ECO:0000259" key="17">
    <source>
        <dbReference type="Pfam" id="PF07693"/>
    </source>
</evidence>
<evidence type="ECO:0000256" key="7">
    <source>
        <dbReference type="ARBA" id="ARBA00022902"/>
    </source>
</evidence>
<evidence type="ECO:0000256" key="8">
    <source>
        <dbReference type="ARBA" id="ARBA00022989"/>
    </source>
</evidence>
<keyword evidence="4 16" id="KW-0812">Transmembrane</keyword>
<feature type="repeat" description="ANK" evidence="14">
    <location>
        <begin position="375"/>
        <end position="398"/>
    </location>
</feature>
<accession>A0A671TXJ0</accession>
<feature type="region of interest" description="Disordered" evidence="15">
    <location>
        <begin position="1490"/>
        <end position="1523"/>
    </location>
</feature>
<dbReference type="Pfam" id="PF23307">
    <property type="entry name" value="SAM_KIDINS220"/>
    <property type="match status" value="1"/>
</dbReference>
<feature type="transmembrane region" description="Helical" evidence="16">
    <location>
        <begin position="700"/>
        <end position="720"/>
    </location>
</feature>
<dbReference type="Proteomes" id="UP000472265">
    <property type="component" value="Chromosome 22"/>
</dbReference>
<dbReference type="GO" id="GO:0005829">
    <property type="term" value="C:cytosol"/>
    <property type="evidence" value="ECO:0007669"/>
    <property type="project" value="UniProtKB-ARBA"/>
</dbReference>
<feature type="compositionally biased region" description="Low complexity" evidence="15">
    <location>
        <begin position="1563"/>
        <end position="1572"/>
    </location>
</feature>
<feature type="compositionally biased region" description="Low complexity" evidence="15">
    <location>
        <begin position="1543"/>
        <end position="1554"/>
    </location>
</feature>
<feature type="compositionally biased region" description="Polar residues" evidence="15">
    <location>
        <begin position="1497"/>
        <end position="1510"/>
    </location>
</feature>
<proteinExistence type="predicted"/>
<reference evidence="19" key="1">
    <citation type="submission" date="2021-04" db="EMBL/GenBank/DDBJ databases">
        <authorList>
            <consortium name="Wellcome Sanger Institute Data Sharing"/>
        </authorList>
    </citation>
    <scope>NUCLEOTIDE SEQUENCE [LARGE SCALE GENOMIC DNA]</scope>
</reference>
<evidence type="ECO:0000256" key="5">
    <source>
        <dbReference type="ARBA" id="ARBA00022737"/>
    </source>
</evidence>
<keyword evidence="5" id="KW-0677">Repeat</keyword>
<feature type="region of interest" description="Disordered" evidence="15">
    <location>
        <begin position="1388"/>
        <end position="1457"/>
    </location>
</feature>
<evidence type="ECO:0000256" key="6">
    <source>
        <dbReference type="ARBA" id="ARBA00022753"/>
    </source>
</evidence>
<dbReference type="FunFam" id="1.25.40.20:FF:000195">
    <property type="entry name" value="Kinase D-interacting substrate of 220 kDa"/>
    <property type="match status" value="1"/>
</dbReference>
<evidence type="ECO:0000256" key="3">
    <source>
        <dbReference type="ARBA" id="ARBA00022553"/>
    </source>
</evidence>
<evidence type="ECO:0000313" key="19">
    <source>
        <dbReference type="Ensembl" id="ENSSAUP00010006744.1"/>
    </source>
</evidence>
<dbReference type="GO" id="GO:0019887">
    <property type="term" value="F:protein kinase regulator activity"/>
    <property type="evidence" value="ECO:0007669"/>
    <property type="project" value="TreeGrafter"/>
</dbReference>
<feature type="domain" description="Kinase D-interacting substrate of 220 kDa-like SAM" evidence="18">
    <location>
        <begin position="1195"/>
        <end position="1280"/>
    </location>
</feature>
<dbReference type="FunFam" id="1.25.40.20:FF:000030">
    <property type="entry name" value="Kinase D-interacting substrate of 220 kDa"/>
    <property type="match status" value="1"/>
</dbReference>
<feature type="repeat" description="ANK" evidence="14">
    <location>
        <begin position="210"/>
        <end position="242"/>
    </location>
</feature>
<dbReference type="PANTHER" id="PTHR24116:SF2">
    <property type="entry name" value="KINASE D-INTERACTING SUBSTRATE OF 220 KDA B"/>
    <property type="match status" value="1"/>
</dbReference>
<name>A0A671TXJ0_SPAAU</name>
<dbReference type="InterPro" id="IPR057092">
    <property type="entry name" value="SAM_KIDINS220"/>
</dbReference>
<evidence type="ECO:0000256" key="2">
    <source>
        <dbReference type="ARBA" id="ARBA00004603"/>
    </source>
</evidence>
<dbReference type="Pfam" id="PF12796">
    <property type="entry name" value="Ank_2"/>
    <property type="match status" value="4"/>
</dbReference>
<dbReference type="PANTHER" id="PTHR24116">
    <property type="entry name" value="KINASE D-INTERACTING SUBSTRATE OF 220 KDA"/>
    <property type="match status" value="1"/>
</dbReference>
<dbReference type="GO" id="GO:0007399">
    <property type="term" value="P:nervous system development"/>
    <property type="evidence" value="ECO:0007669"/>
    <property type="project" value="UniProtKB-KW"/>
</dbReference>
<dbReference type="GO" id="GO:0030165">
    <property type="term" value="F:PDZ domain binding"/>
    <property type="evidence" value="ECO:0007669"/>
    <property type="project" value="TreeGrafter"/>
</dbReference>
<dbReference type="InterPro" id="IPR002110">
    <property type="entry name" value="Ankyrin_rpt"/>
</dbReference>
<evidence type="ECO:0000256" key="13">
    <source>
        <dbReference type="ARBA" id="ARBA00077695"/>
    </source>
</evidence>
<keyword evidence="10 16" id="KW-0472">Membrane</keyword>
<feature type="transmembrane region" description="Helical" evidence="16">
    <location>
        <begin position="535"/>
        <end position="554"/>
    </location>
</feature>
<dbReference type="GeneTree" id="ENSGT00940000156714"/>
<feature type="region of interest" description="Disordered" evidence="15">
    <location>
        <begin position="1281"/>
        <end position="1310"/>
    </location>
</feature>
<keyword evidence="6" id="KW-0967">Endosome</keyword>
<evidence type="ECO:0000256" key="16">
    <source>
        <dbReference type="SAM" id="Phobius"/>
    </source>
</evidence>
<dbReference type="Pfam" id="PF07693">
    <property type="entry name" value="KAP_NTPase"/>
    <property type="match status" value="1"/>
</dbReference>
<feature type="repeat" description="ANK" evidence="14">
    <location>
        <begin position="111"/>
        <end position="143"/>
    </location>
</feature>
<keyword evidence="7" id="KW-0524">Neurogenesis</keyword>
<dbReference type="SUPFAM" id="SSF48403">
    <property type="entry name" value="Ankyrin repeat"/>
    <property type="match status" value="1"/>
</dbReference>
<keyword evidence="20" id="KW-1185">Reference proteome</keyword>
<sequence length="1663" mass="183491">MDTTTSIKMTTLAIQNLFSYVEEENLAALKAHLDRFKEVDGRSDNGQTPLMLAAEQGSLEIVQELVRRGADVNLDDVDCWSALISAAKEGHVDVVKELLENSAYIEHRDMGGWTALMWAAYKGRVDVTELLLEHGANPNTTGQYSVYPIIWAAGRGHADIVKVLLNNGAKVNCSDKYGTTPLIWASRKGHFDCVMHLLENGADVDQEGANSMTALIVAVKGGYTEVVKELLKRNPNVNMTDKDGNTALMIAAKEGYTEIVQDLLDAGTYVNIPDRSGDTVLIGAVRGGHVEIVRALLHKYADIDIRGQENKTALYWAVEKGNATMVRDILQCNPDTETCTKDGETPLIKATKMRNIEIVELLLDKGAKVSAVDKKGDTPLHIAIRGRSRRLAELLLRNPKDGRLLYRPNKAGETPYNIDCSHQKSILTQIFGARHLSPTETDGDMLGYDLYSSALADILSEPTMQPPICVGLYAQWGSGKSFLLKKLEDEMKTFAGQQIEPLFQFSWLVVFLSLLLCGSIAVVLGFTVDPKLSMAVSLSLLALLYLFFVVVYFGGRREGESWNWAWLLSTRLARHIGYLELLLKLMFVNPPELPEQSTRALPVRFLFTDYNRLSSVGGETSMAEMIATLSDACEREFGFLATRLFRVFKTEESQGKRKWKKTCCVPSFIIFVLVLSCLLTGMALLAVFKVDGENQTVNAVLIAISSVVGLALLLNCRTWWQVTDSVLNSQRKRLHSAANRMHKLKSEGFMKVLKNEVELMARMAKTIDGFTQHQTRLAVVIDGLDSCEQDKVLQMLDTVRVLFSKGPFISIFASDPHIIIKAINQNLNSVLRDSNINGHDYMRNIVHLPVFLNSRGLSSARKMCAPAPANGDAANTDGWHEELDRKLSQHSLGELTKFGSKTTLNRRDTYRRRQVQRSVTRQMSFDLTKLMVTEDWFSDISPQTMRRLLNIVSVTGRLLRANQISFNWDRLASWINLTEQWPYRTSWLILYLEETDGVPDQATLKTIYERVSKNIPTTKDVEPLLEIDGDVRSFEVFLSSRTPVLTARDIRTFLPCTVNLDPKLREIIADVRAAREQMNMGGVTYPALPLQEPQPRPTSVYSQVSSACSPSASFSGPFNQPAGGGVSPQPHSSYYSGMAGPQHPFYNRPYFPHHLYQLPRPLMAPSYPSYLHPRPLPKTCVCVQGSASVVSGAPAILLSSMTTEAVCERVRQIEGIDQSMMGQYGATIRKANVNGRVLSQCNIDELKKEMNMNFGDWQLFRATVLDMRHIESQVLQEEVASEQGSVVGGPTEAGRRAVAPPHAGATNADGSPMYSFNLSFEELSTIGLEDPARHGNMQWMGGAHRTASMTSLNSQESSNDIGKLTDKQQAEYRNAYQEYIAQMSQLEMGGSGAERPDKGKDGGEQDGRKSFNKRSSGKLPADNTDFASNGDGLDPITEEDEKGDHGSSKSLLTRKTSAERGGLFQGVVDPKLPGGSLALKGKDYLSDAMLDKKDSSDSGVRSNESSPNHSLQDEEADLSQLERDPAVARMSICSEDQCSLLASSPEESWPSSKSYNLNRTPSNVTLNNNTNTQQGNRPRQPAEGSTSSSNPTSSSSSSDVILSPSSGTTSTSSSTTTSTRPGPNNENVRVVHLKRGLKPGDPPEICTVSSDTVTFGEERESIL</sequence>
<feature type="repeat" description="ANK" evidence="14">
    <location>
        <begin position="144"/>
        <end position="176"/>
    </location>
</feature>
<feature type="repeat" description="ANK" evidence="14">
    <location>
        <begin position="177"/>
        <end position="209"/>
    </location>
</feature>
<evidence type="ECO:0000256" key="9">
    <source>
        <dbReference type="ARBA" id="ARBA00023043"/>
    </source>
</evidence>
<keyword evidence="8 16" id="KW-1133">Transmembrane helix</keyword>
<feature type="compositionally biased region" description="Low complexity" evidence="15">
    <location>
        <begin position="1585"/>
        <end position="1619"/>
    </location>
</feature>
<evidence type="ECO:0000256" key="12">
    <source>
        <dbReference type="ARBA" id="ARBA00073526"/>
    </source>
</evidence>
<feature type="domain" description="KAP NTPase" evidence="17">
    <location>
        <begin position="448"/>
        <end position="958"/>
    </location>
</feature>
<dbReference type="InterPro" id="IPR036770">
    <property type="entry name" value="Ankyrin_rpt-contain_sf"/>
</dbReference>
<dbReference type="GO" id="GO:0016020">
    <property type="term" value="C:membrane"/>
    <property type="evidence" value="ECO:0007669"/>
    <property type="project" value="UniProtKB-SubCell"/>
</dbReference>
<keyword evidence="9 14" id="KW-0040">ANK repeat</keyword>
<evidence type="ECO:0000256" key="15">
    <source>
        <dbReference type="SAM" id="MobiDB-lite"/>
    </source>
</evidence>
<keyword evidence="3" id="KW-0597">Phosphoprotein</keyword>
<evidence type="ECO:0000313" key="20">
    <source>
        <dbReference type="Proteomes" id="UP000472265"/>
    </source>
</evidence>
<dbReference type="InterPro" id="IPR011646">
    <property type="entry name" value="KAP_P-loop"/>
</dbReference>
<evidence type="ECO:0000256" key="4">
    <source>
        <dbReference type="ARBA" id="ARBA00022692"/>
    </source>
</evidence>
<feature type="repeat" description="ANK" evidence="14">
    <location>
        <begin position="243"/>
        <end position="275"/>
    </location>
</feature>
<dbReference type="Gene3D" id="1.25.40.20">
    <property type="entry name" value="Ankyrin repeat-containing domain"/>
    <property type="match status" value="4"/>
</dbReference>
<feature type="compositionally biased region" description="Basic and acidic residues" evidence="15">
    <location>
        <begin position="1394"/>
        <end position="1409"/>
    </location>
</feature>
<comment type="subcellular location">
    <subcellularLocation>
        <location evidence="2">Late endosome</location>
    </subcellularLocation>
    <subcellularLocation>
        <location evidence="1">Membrane</location>
        <topology evidence="1">Multi-pass membrane protein</topology>
    </subcellularLocation>
</comment>
<evidence type="ECO:0000256" key="1">
    <source>
        <dbReference type="ARBA" id="ARBA00004141"/>
    </source>
</evidence>
<dbReference type="PROSITE" id="PS50088">
    <property type="entry name" value="ANK_REPEAT"/>
    <property type="match status" value="10"/>
</dbReference>
<dbReference type="SMART" id="SM00248">
    <property type="entry name" value="ANK"/>
    <property type="match status" value="11"/>
</dbReference>
<dbReference type="GO" id="GO:0005770">
    <property type="term" value="C:late endosome"/>
    <property type="evidence" value="ECO:0007669"/>
    <property type="project" value="UniProtKB-SubCell"/>
</dbReference>
<evidence type="ECO:0000256" key="10">
    <source>
        <dbReference type="ARBA" id="ARBA00023136"/>
    </source>
</evidence>
<dbReference type="FunFam" id="1.10.150.50:FF:000044">
    <property type="entry name" value="kinase D-interacting substrate of 220 kDa isoform X1"/>
    <property type="match status" value="1"/>
</dbReference>